<dbReference type="AlphaFoldDB" id="A0A9D4HE28"/>
<comment type="cofactor">
    <cofactor evidence="3">
        <name>Ca(2+)</name>
        <dbReference type="ChEBI" id="CHEBI:29108"/>
    </cofactor>
    <text evidence="3">Binds 1 Ca(2+) ion per subunit.</text>
</comment>
<evidence type="ECO:0000256" key="4">
    <source>
        <dbReference type="SAM" id="MobiDB-lite"/>
    </source>
</evidence>
<feature type="binding site" evidence="3">
    <location>
        <position position="594"/>
    </location>
    <ligand>
        <name>Ca(2+)</name>
        <dbReference type="ChEBI" id="CHEBI:29108"/>
    </ligand>
</feature>
<feature type="binding site" evidence="3">
    <location>
        <position position="528"/>
    </location>
    <ligand>
        <name>Ca(2+)</name>
        <dbReference type="ChEBI" id="CHEBI:29108"/>
    </ligand>
</feature>
<name>A0A9D4HE28_DREPO</name>
<keyword evidence="3" id="KW-0106">Calcium</keyword>
<evidence type="ECO:0000313" key="6">
    <source>
        <dbReference type="EMBL" id="KAH3714693.1"/>
    </source>
</evidence>
<dbReference type="EMBL" id="JAIWYP010000013">
    <property type="protein sequence ID" value="KAH3714693.1"/>
    <property type="molecule type" value="Genomic_DNA"/>
</dbReference>
<feature type="active site" evidence="2">
    <location>
        <position position="461"/>
    </location>
</feature>
<reference evidence="6" key="1">
    <citation type="journal article" date="2019" name="bioRxiv">
        <title>The Genome of the Zebra Mussel, Dreissena polymorpha: A Resource for Invasive Species Research.</title>
        <authorList>
            <person name="McCartney M.A."/>
            <person name="Auch B."/>
            <person name="Kono T."/>
            <person name="Mallez S."/>
            <person name="Zhang Y."/>
            <person name="Obille A."/>
            <person name="Becker A."/>
            <person name="Abrahante J.E."/>
            <person name="Garbe J."/>
            <person name="Badalamenti J.P."/>
            <person name="Herman A."/>
            <person name="Mangelson H."/>
            <person name="Liachko I."/>
            <person name="Sullivan S."/>
            <person name="Sone E.D."/>
            <person name="Koren S."/>
            <person name="Silverstein K.A.T."/>
            <person name="Beckman K.B."/>
            <person name="Gohl D.M."/>
        </authorList>
    </citation>
    <scope>NUCLEOTIDE SEQUENCE</scope>
    <source>
        <strain evidence="6">Duluth1</strain>
        <tissue evidence="6">Whole animal</tissue>
    </source>
</reference>
<dbReference type="InterPro" id="IPR036985">
    <property type="entry name" value="Transglutaminase-like_sf"/>
</dbReference>
<feature type="region of interest" description="Disordered" evidence="4">
    <location>
        <begin position="65"/>
        <end position="101"/>
    </location>
</feature>
<dbReference type="PANTHER" id="PTHR11590:SF40">
    <property type="entry name" value="HEMOCYTE PROTEIN-GLUTAMINE GAMMA-GLUTAMYLTRANSFERASE-LIKE PROTEIN"/>
    <property type="match status" value="1"/>
</dbReference>
<evidence type="ECO:0000259" key="5">
    <source>
        <dbReference type="SMART" id="SM00460"/>
    </source>
</evidence>
<dbReference type="InterPro" id="IPR038765">
    <property type="entry name" value="Papain-like_cys_pep_sf"/>
</dbReference>
<protein>
    <recommendedName>
        <fullName evidence="5">Transglutaminase-like domain-containing protein</fullName>
    </recommendedName>
</protein>
<sequence length="845" mass="95404">MFSRYRSSFNPYLFSYPNYSYNYDRRNNRGNNEVHRSPSTEEYHYGRARDTPRYWERDRAINNYRHRSRGGRSTGEETVTNERENERPATPPAPRPKPEPDDLMKVLNVKAVDLHISENTVKHKTDEYVCTKERSVDGKTLPADLVVRRGDTFKITLTFDRPYSNEKNDVTIKLTIGKHHAANRGTEVEFLVDETGNKSFKPDEWGALKLESSGNDVTIAIHVPVNCIVGEWNLHVRSHALGKTETGEAKTLVFNFEHERDIIVLFNPWKKGDGAHMEERVLLDEYVLNPSGCVYRGNAWTRGAKEWNFGQFEEDILQAALFLMRKGFKEDNSRAMADPVKVSRVLVKMVNSQDDNGVLVGNWSGNYADGTAPTAWAGSVKILRQYMSTGKPVQYGQCWVFSCVTTTLCRALGIPCRTVTNFASAHDTDGSNCIEKYFRLNGNALEKADVSWSGDSVWNFHVWNEVWLSRPDLEPRGHYDGWQVIDATPQETSEGVYTCGPCPLVALKAGECGVKFDTGFVFAEVNADEVHWELLPGGGTRRLKVDKKSIGKFISTKIPDGKPYKLSEAPPRYDLQPLSEIRRLDITDLYKYPEGSEEERKAVLRAHQTANHPVPGTYETESVVEHMEYHLRHSQEVLIGDNLPLEFTATNTGSAEREIMLASIRVASKAYTGETGRIFFEKKFSGEKIASGKTVSFKTVLTVADYLPNLMELAGLYIEATATVKQLGNEPPQSRIKTHDFRFRRPDLDVKGPQDGKARLGEPMQFVVSFTNPLPQALINCDISMESDAFEDIKDEHVPDVPAKAVFEKTFKLIPTRLKQHAVIFSFDCKTLKDIAGSATVTIEK</sequence>
<evidence type="ECO:0000313" key="7">
    <source>
        <dbReference type="Proteomes" id="UP000828390"/>
    </source>
</evidence>
<evidence type="ECO:0000256" key="1">
    <source>
        <dbReference type="ARBA" id="ARBA00005968"/>
    </source>
</evidence>
<gene>
    <name evidence="6" type="ORF">DPMN_057390</name>
</gene>
<dbReference type="InterPro" id="IPR014756">
    <property type="entry name" value="Ig_E-set"/>
</dbReference>
<feature type="binding site" evidence="3">
    <location>
        <position position="599"/>
    </location>
    <ligand>
        <name>Ca(2+)</name>
        <dbReference type="ChEBI" id="CHEBI:29108"/>
    </ligand>
</feature>
<dbReference type="InterPro" id="IPR001102">
    <property type="entry name" value="Transglutaminase_N"/>
</dbReference>
<dbReference type="Pfam" id="PF01841">
    <property type="entry name" value="Transglut_core"/>
    <property type="match status" value="1"/>
</dbReference>
<feature type="binding site" evidence="3">
    <location>
        <position position="526"/>
    </location>
    <ligand>
        <name>Ca(2+)</name>
        <dbReference type="ChEBI" id="CHEBI:29108"/>
    </ligand>
</feature>
<dbReference type="OrthoDB" id="437511at2759"/>
<comment type="caution">
    <text evidence="6">The sequence shown here is derived from an EMBL/GenBank/DDBJ whole genome shotgun (WGS) entry which is preliminary data.</text>
</comment>
<dbReference type="GO" id="GO:0046872">
    <property type="term" value="F:metal ion binding"/>
    <property type="evidence" value="ECO:0007669"/>
    <property type="project" value="UniProtKB-KW"/>
</dbReference>
<dbReference type="GO" id="GO:0003810">
    <property type="term" value="F:protein-glutamine gamma-glutamyltransferase activity"/>
    <property type="evidence" value="ECO:0007669"/>
    <property type="project" value="InterPro"/>
</dbReference>
<comment type="similarity">
    <text evidence="1">Belongs to the transglutaminase superfamily. Transglutaminase family.</text>
</comment>
<dbReference type="PANTHER" id="PTHR11590">
    <property type="entry name" value="PROTEIN-GLUTAMINE GAMMA-GLUTAMYLTRANSFERASE"/>
    <property type="match status" value="1"/>
</dbReference>
<organism evidence="6 7">
    <name type="scientific">Dreissena polymorpha</name>
    <name type="common">Zebra mussel</name>
    <name type="synonym">Mytilus polymorpha</name>
    <dbReference type="NCBI Taxonomy" id="45954"/>
    <lineage>
        <taxon>Eukaryota</taxon>
        <taxon>Metazoa</taxon>
        <taxon>Spiralia</taxon>
        <taxon>Lophotrochozoa</taxon>
        <taxon>Mollusca</taxon>
        <taxon>Bivalvia</taxon>
        <taxon>Autobranchia</taxon>
        <taxon>Heteroconchia</taxon>
        <taxon>Euheterodonta</taxon>
        <taxon>Imparidentia</taxon>
        <taxon>Neoheterodontei</taxon>
        <taxon>Myida</taxon>
        <taxon>Dreissenoidea</taxon>
        <taxon>Dreissenidae</taxon>
        <taxon>Dreissena</taxon>
    </lineage>
</organism>
<feature type="region of interest" description="Disordered" evidence="4">
    <location>
        <begin position="27"/>
        <end position="47"/>
    </location>
</feature>
<reference evidence="6" key="2">
    <citation type="submission" date="2020-11" db="EMBL/GenBank/DDBJ databases">
        <authorList>
            <person name="McCartney M.A."/>
            <person name="Auch B."/>
            <person name="Kono T."/>
            <person name="Mallez S."/>
            <person name="Becker A."/>
            <person name="Gohl D.M."/>
            <person name="Silverstein K.A.T."/>
            <person name="Koren S."/>
            <person name="Bechman K.B."/>
            <person name="Herman A."/>
            <person name="Abrahante J.E."/>
            <person name="Garbe J."/>
        </authorList>
    </citation>
    <scope>NUCLEOTIDE SEQUENCE</scope>
    <source>
        <strain evidence="6">Duluth1</strain>
        <tissue evidence="6">Whole animal</tissue>
    </source>
</reference>
<proteinExistence type="inferred from homology"/>
<dbReference type="Gene3D" id="2.60.40.10">
    <property type="entry name" value="Immunoglobulins"/>
    <property type="match status" value="3"/>
</dbReference>
<dbReference type="SUPFAM" id="SSF81296">
    <property type="entry name" value="E set domains"/>
    <property type="match status" value="1"/>
</dbReference>
<dbReference type="FunFam" id="3.90.260.10:FF:000002">
    <property type="entry name" value="Erythrocyte membrane protein band 4.2"/>
    <property type="match status" value="1"/>
</dbReference>
<dbReference type="Gene3D" id="3.90.260.10">
    <property type="entry name" value="Transglutaminase-like"/>
    <property type="match status" value="1"/>
</dbReference>
<evidence type="ECO:0000256" key="3">
    <source>
        <dbReference type="PIRSR" id="PIRSR000459-2"/>
    </source>
</evidence>
<dbReference type="InterPro" id="IPR050779">
    <property type="entry name" value="Transglutaminase"/>
</dbReference>
<dbReference type="InterPro" id="IPR002931">
    <property type="entry name" value="Transglutaminase-like"/>
</dbReference>
<dbReference type="SMART" id="SM00460">
    <property type="entry name" value="TGc"/>
    <property type="match status" value="1"/>
</dbReference>
<dbReference type="InterPro" id="IPR013783">
    <property type="entry name" value="Ig-like_fold"/>
</dbReference>
<evidence type="ECO:0000256" key="2">
    <source>
        <dbReference type="PIRSR" id="PIRSR000459-1"/>
    </source>
</evidence>
<dbReference type="SUPFAM" id="SSF49309">
    <property type="entry name" value="Transglutaminase, two C-terminal domains"/>
    <property type="match status" value="2"/>
</dbReference>
<feature type="active site" evidence="2">
    <location>
        <position position="398"/>
    </location>
</feature>
<dbReference type="PIRSF" id="PIRSF000459">
    <property type="entry name" value="TGM_EBP42"/>
    <property type="match status" value="1"/>
</dbReference>
<keyword evidence="7" id="KW-1185">Reference proteome</keyword>
<dbReference type="Pfam" id="PF00868">
    <property type="entry name" value="Transglut_N"/>
    <property type="match status" value="1"/>
</dbReference>
<dbReference type="InterPro" id="IPR036238">
    <property type="entry name" value="Transglutaminase_C_sf"/>
</dbReference>
<dbReference type="SUPFAM" id="SSF54001">
    <property type="entry name" value="Cysteine proteinases"/>
    <property type="match status" value="1"/>
</dbReference>
<accession>A0A9D4HE28</accession>
<keyword evidence="3" id="KW-0479">Metal-binding</keyword>
<feature type="domain" description="Transglutaminase-like" evidence="5">
    <location>
        <begin position="390"/>
        <end position="489"/>
    </location>
</feature>
<dbReference type="Proteomes" id="UP000828390">
    <property type="component" value="Unassembled WGS sequence"/>
</dbReference>
<dbReference type="InterPro" id="IPR023608">
    <property type="entry name" value="Transglutaminase_animal"/>
</dbReference>
<feature type="active site" evidence="2">
    <location>
        <position position="486"/>
    </location>
</feature>